<proteinExistence type="predicted"/>
<dbReference type="InterPro" id="IPR006750">
    <property type="entry name" value="YdcZ"/>
</dbReference>
<evidence type="ECO:0000313" key="2">
    <source>
        <dbReference type="EMBL" id="NOJ82917.1"/>
    </source>
</evidence>
<accession>A0A7Y4MUR1</accession>
<dbReference type="AlphaFoldDB" id="A0A7Y4MUR1"/>
<feature type="transmembrane region" description="Helical" evidence="1">
    <location>
        <begin position="110"/>
        <end position="131"/>
    </location>
</feature>
<dbReference type="PANTHER" id="PTHR34821:SF2">
    <property type="entry name" value="INNER MEMBRANE PROTEIN YDCZ"/>
    <property type="match status" value="1"/>
</dbReference>
<reference evidence="2 3" key="1">
    <citation type="submission" date="2020-05" db="EMBL/GenBank/DDBJ databases">
        <authorList>
            <person name="Whitworth D."/>
        </authorList>
    </citation>
    <scope>NUCLEOTIDE SEQUENCE [LARGE SCALE GENOMIC DNA]</scope>
    <source>
        <strain evidence="2 3">AM005</strain>
    </source>
</reference>
<sequence length="159" mass="16951">MRCSRYPARRMRFISLVPMLCGLAVVAQAGLNRRFGGQWGLMSAVLLNMVVATVATFAVYLVVRTVPGLWPEAAAGQGRLSGFTPWHLLPGLCGVIIVLGMPLAMSRLGAVQSVLLLMAAQLLTSLVWDAMVEGRPVTFPRVLGSGLAFIGATIAVWKG</sequence>
<keyword evidence="1" id="KW-0472">Membrane</keyword>
<name>A0A7Y4MUR1_MYXXA</name>
<keyword evidence="1" id="KW-1133">Transmembrane helix</keyword>
<feature type="transmembrane region" description="Helical" evidence="1">
    <location>
        <begin position="39"/>
        <end position="63"/>
    </location>
</feature>
<evidence type="ECO:0000256" key="1">
    <source>
        <dbReference type="SAM" id="Phobius"/>
    </source>
</evidence>
<dbReference type="EMBL" id="JABFNT010000153">
    <property type="protein sequence ID" value="NOJ82917.1"/>
    <property type="molecule type" value="Genomic_DNA"/>
</dbReference>
<feature type="transmembrane region" description="Helical" evidence="1">
    <location>
        <begin position="138"/>
        <end position="157"/>
    </location>
</feature>
<organism evidence="2 3">
    <name type="scientific">Myxococcus xanthus</name>
    <dbReference type="NCBI Taxonomy" id="34"/>
    <lineage>
        <taxon>Bacteria</taxon>
        <taxon>Pseudomonadati</taxon>
        <taxon>Myxococcota</taxon>
        <taxon>Myxococcia</taxon>
        <taxon>Myxococcales</taxon>
        <taxon>Cystobacterineae</taxon>
        <taxon>Myxococcaceae</taxon>
        <taxon>Myxococcus</taxon>
    </lineage>
</organism>
<protein>
    <recommendedName>
        <fullName evidence="4">EamA-like transporter family protein</fullName>
    </recommendedName>
</protein>
<comment type="caution">
    <text evidence="2">The sequence shown here is derived from an EMBL/GenBank/DDBJ whole genome shotgun (WGS) entry which is preliminary data.</text>
</comment>
<gene>
    <name evidence="2" type="ORF">HNV28_32155</name>
</gene>
<keyword evidence="1" id="KW-0812">Transmembrane</keyword>
<evidence type="ECO:0008006" key="4">
    <source>
        <dbReference type="Google" id="ProtNLM"/>
    </source>
</evidence>
<dbReference type="GO" id="GO:0005886">
    <property type="term" value="C:plasma membrane"/>
    <property type="evidence" value="ECO:0007669"/>
    <property type="project" value="TreeGrafter"/>
</dbReference>
<dbReference type="Proteomes" id="UP000533080">
    <property type="component" value="Unassembled WGS sequence"/>
</dbReference>
<dbReference type="PANTHER" id="PTHR34821">
    <property type="entry name" value="INNER MEMBRANE PROTEIN YDCZ"/>
    <property type="match status" value="1"/>
</dbReference>
<evidence type="ECO:0000313" key="3">
    <source>
        <dbReference type="Proteomes" id="UP000533080"/>
    </source>
</evidence>
<feature type="transmembrane region" description="Helical" evidence="1">
    <location>
        <begin position="84"/>
        <end position="104"/>
    </location>
</feature>
<dbReference type="Pfam" id="PF04657">
    <property type="entry name" value="DMT_YdcZ"/>
    <property type="match status" value="1"/>
</dbReference>